<sequence>MIEVIIAYILDLILGDPQGYPHPVRIIGEFVSFLEEKLRRIYKGTEGEKKAGIILCVTVVLLTYGVVYALLFVISILGKYAVMAVSIFLIYTALATRSLDVEVRKVYKSLKDGDIDAARKHLSMIVSRETDRLDEKDIARAAIETVAENINDGIVAPIMYAVIGGAPLVLAYKAVSTLDSMVGYKNEKYINFGWASAKLDDILNFIPARITGMLIPVAAWLLGYDGKSSFRIMLRDRLKHDSPNSAHGEAAVAGALGIKLGGTNYYFGRPENKPILGEGKKDIKAEHIIDAIKIMYITSLISLLFFLLVRFFIMI</sequence>
<evidence type="ECO:0000256" key="2">
    <source>
        <dbReference type="ARBA" id="ARBA00004953"/>
    </source>
</evidence>
<dbReference type="HAMAP" id="MF_00024">
    <property type="entry name" value="CobD_CbiB"/>
    <property type="match status" value="1"/>
</dbReference>
<dbReference type="STRING" id="1121256.SAMN02746089_01254"/>
<dbReference type="GO" id="GO:0015420">
    <property type="term" value="F:ABC-type vitamin B12 transporter activity"/>
    <property type="evidence" value="ECO:0007669"/>
    <property type="project" value="UniProtKB-UniRule"/>
</dbReference>
<keyword evidence="11" id="KW-1185">Reference proteome</keyword>
<dbReference type="Proteomes" id="UP000184088">
    <property type="component" value="Unassembled WGS sequence"/>
</dbReference>
<protein>
    <recommendedName>
        <fullName evidence="9">Cobalamin biosynthesis protein CobD</fullName>
    </recommendedName>
</protein>
<dbReference type="EMBL" id="FQVH01000011">
    <property type="protein sequence ID" value="SHF07561.1"/>
    <property type="molecule type" value="Genomic_DNA"/>
</dbReference>
<reference evidence="10 11" key="1">
    <citation type="submission" date="2016-11" db="EMBL/GenBank/DDBJ databases">
        <authorList>
            <person name="Jaros S."/>
            <person name="Januszkiewicz K."/>
            <person name="Wedrychowicz H."/>
        </authorList>
    </citation>
    <scope>NUCLEOTIDE SEQUENCE [LARGE SCALE GENOMIC DNA]</scope>
    <source>
        <strain evidence="10 11">DSM 17918</strain>
    </source>
</reference>
<keyword evidence="8 9" id="KW-0472">Membrane</keyword>
<dbReference type="PANTHER" id="PTHR34308">
    <property type="entry name" value="COBALAMIN BIOSYNTHESIS PROTEIN CBIB"/>
    <property type="match status" value="1"/>
</dbReference>
<evidence type="ECO:0000256" key="3">
    <source>
        <dbReference type="ARBA" id="ARBA00006263"/>
    </source>
</evidence>
<evidence type="ECO:0000256" key="8">
    <source>
        <dbReference type="ARBA" id="ARBA00023136"/>
    </source>
</evidence>
<evidence type="ECO:0000256" key="5">
    <source>
        <dbReference type="ARBA" id="ARBA00022573"/>
    </source>
</evidence>
<dbReference type="UniPathway" id="UPA00148"/>
<evidence type="ECO:0000313" key="11">
    <source>
        <dbReference type="Proteomes" id="UP000184088"/>
    </source>
</evidence>
<feature type="transmembrane region" description="Helical" evidence="9">
    <location>
        <begin position="154"/>
        <end position="175"/>
    </location>
</feature>
<dbReference type="NCBIfam" id="TIGR00380">
    <property type="entry name" value="cobal_cbiB"/>
    <property type="match status" value="1"/>
</dbReference>
<dbReference type="PANTHER" id="PTHR34308:SF1">
    <property type="entry name" value="COBALAMIN BIOSYNTHESIS PROTEIN CBIB"/>
    <property type="match status" value="1"/>
</dbReference>
<evidence type="ECO:0000256" key="9">
    <source>
        <dbReference type="HAMAP-Rule" id="MF_00024"/>
    </source>
</evidence>
<dbReference type="GO" id="GO:0009236">
    <property type="term" value="P:cobalamin biosynthetic process"/>
    <property type="evidence" value="ECO:0007669"/>
    <property type="project" value="UniProtKB-UniRule"/>
</dbReference>
<evidence type="ECO:0000256" key="6">
    <source>
        <dbReference type="ARBA" id="ARBA00022692"/>
    </source>
</evidence>
<keyword evidence="6 9" id="KW-0812">Transmembrane</keyword>
<feature type="transmembrane region" description="Helical" evidence="9">
    <location>
        <begin position="294"/>
        <end position="313"/>
    </location>
</feature>
<name>A0A1M4YPB7_9THEO</name>
<gene>
    <name evidence="9" type="primary">cobD</name>
    <name evidence="10" type="ORF">SAMN02746089_01254</name>
</gene>
<comment type="similarity">
    <text evidence="3 9">Belongs to the CobD/CbiB family.</text>
</comment>
<feature type="transmembrane region" description="Helical" evidence="9">
    <location>
        <begin position="80"/>
        <end position="99"/>
    </location>
</feature>
<dbReference type="GO" id="GO:0048472">
    <property type="term" value="F:threonine-phosphate decarboxylase activity"/>
    <property type="evidence" value="ECO:0007669"/>
    <property type="project" value="InterPro"/>
</dbReference>
<organism evidence="10 11">
    <name type="scientific">Caldanaerobius fijiensis DSM 17918</name>
    <dbReference type="NCBI Taxonomy" id="1121256"/>
    <lineage>
        <taxon>Bacteria</taxon>
        <taxon>Bacillati</taxon>
        <taxon>Bacillota</taxon>
        <taxon>Clostridia</taxon>
        <taxon>Thermoanaerobacterales</taxon>
        <taxon>Thermoanaerobacteraceae</taxon>
        <taxon>Caldanaerobius</taxon>
    </lineage>
</organism>
<accession>A0A1M4YPB7</accession>
<dbReference type="Pfam" id="PF03186">
    <property type="entry name" value="CobD_Cbib"/>
    <property type="match status" value="1"/>
</dbReference>
<comment type="function">
    <text evidence="9">Converts cobyric acid to cobinamide by the addition of aminopropanol on the F carboxylic group.</text>
</comment>
<keyword evidence="4 9" id="KW-1003">Cell membrane</keyword>
<keyword evidence="7 9" id="KW-1133">Transmembrane helix</keyword>
<comment type="pathway">
    <text evidence="2 9">Cofactor biosynthesis; adenosylcobalamin biosynthesis.</text>
</comment>
<evidence type="ECO:0000256" key="1">
    <source>
        <dbReference type="ARBA" id="ARBA00004651"/>
    </source>
</evidence>
<evidence type="ECO:0000256" key="7">
    <source>
        <dbReference type="ARBA" id="ARBA00022989"/>
    </source>
</evidence>
<evidence type="ECO:0000313" key="10">
    <source>
        <dbReference type="EMBL" id="SHF07561.1"/>
    </source>
</evidence>
<feature type="transmembrane region" description="Helical" evidence="9">
    <location>
        <begin position="51"/>
        <end position="74"/>
    </location>
</feature>
<feature type="transmembrane region" description="Helical" evidence="9">
    <location>
        <begin position="202"/>
        <end position="224"/>
    </location>
</feature>
<dbReference type="GO" id="GO:0005886">
    <property type="term" value="C:plasma membrane"/>
    <property type="evidence" value="ECO:0007669"/>
    <property type="project" value="UniProtKB-SubCell"/>
</dbReference>
<evidence type="ECO:0000256" key="4">
    <source>
        <dbReference type="ARBA" id="ARBA00022475"/>
    </source>
</evidence>
<comment type="subcellular location">
    <subcellularLocation>
        <location evidence="1 9">Cell membrane</location>
        <topology evidence="1 9">Multi-pass membrane protein</topology>
    </subcellularLocation>
</comment>
<proteinExistence type="inferred from homology"/>
<dbReference type="AlphaFoldDB" id="A0A1M4YPB7"/>
<keyword evidence="5 9" id="KW-0169">Cobalamin biosynthesis</keyword>
<dbReference type="InterPro" id="IPR004485">
    <property type="entry name" value="Cobalamin_biosynth_CobD/CbiB"/>
</dbReference>